<evidence type="ECO:0000256" key="3">
    <source>
        <dbReference type="ARBA" id="ARBA00022801"/>
    </source>
</evidence>
<organism evidence="9 10">
    <name type="scientific">Saccoglossus kowalevskii</name>
    <name type="common">Acorn worm</name>
    <dbReference type="NCBI Taxonomy" id="10224"/>
    <lineage>
        <taxon>Eukaryota</taxon>
        <taxon>Metazoa</taxon>
        <taxon>Hemichordata</taxon>
        <taxon>Enteropneusta</taxon>
        <taxon>Harrimaniidae</taxon>
        <taxon>Saccoglossus</taxon>
    </lineage>
</organism>
<evidence type="ECO:0000256" key="1">
    <source>
        <dbReference type="ARBA" id="ARBA00022670"/>
    </source>
</evidence>
<dbReference type="CDD" id="cd04280">
    <property type="entry name" value="ZnMc_astacin_like"/>
    <property type="match status" value="1"/>
</dbReference>
<dbReference type="SUPFAM" id="SSF55486">
    <property type="entry name" value="Metalloproteases ('zincins'), catalytic domain"/>
    <property type="match status" value="1"/>
</dbReference>
<dbReference type="Pfam" id="PF01400">
    <property type="entry name" value="Astacin"/>
    <property type="match status" value="1"/>
</dbReference>
<evidence type="ECO:0000256" key="6">
    <source>
        <dbReference type="PROSITE-ProRule" id="PRU01211"/>
    </source>
</evidence>
<proteinExistence type="predicted"/>
<evidence type="ECO:0000256" key="4">
    <source>
        <dbReference type="ARBA" id="ARBA00022833"/>
    </source>
</evidence>
<keyword evidence="1 6" id="KW-0645">Protease</keyword>
<sequence length="490" mass="53413">MGRTYQLRHVLVILALSVGCINMVDVQPEPPEEAETPGAFESDMILTPEQKTALENDIEGLQTRKAHADVTKRWPGAIVPYEISSTSQGDKDVILSAIQYWESVSCLRFPAYSASAGHTSRIRFVKKSGCWSYVGVSNPGGAQEISIGYRCEYRGTIAHEIGHAIGFWHEQSRSDRDDYVTIHSENIESGKENNFRKYTSATINSYGVAYDPGSIMHYGTHYFSKNGQPTISAKNPVDQAKIGQRNYLSAADIELANIIYNCPAGGNKIYGIGTDRKIYSRDDIQGTWSGPAPNSCCVIAMTVLRDGTIVGVGTSNRLWTKSSLDATWQGPVANSGSVLDITEMPDGTIVGIGMNNLLYTRPGVEGKWSGPVSNSGSVKSISVLPHGSILGVGMNGKLYKRPGIQGVWTNVDDNGIVSDISVNKDGAVIGIGTTCGLWERPSYTSYWQGEIASSRCVTSVSFVEKEEKVEKTEKVYGIGTDKKNLHERWN</sequence>
<gene>
    <name evidence="10" type="primary">LOC100373070</name>
</gene>
<evidence type="ECO:0000256" key="2">
    <source>
        <dbReference type="ARBA" id="ARBA00022723"/>
    </source>
</evidence>
<dbReference type="PROSITE" id="PS51864">
    <property type="entry name" value="ASTACIN"/>
    <property type="match status" value="1"/>
</dbReference>
<evidence type="ECO:0000313" key="10">
    <source>
        <dbReference type="RefSeq" id="XP_006818531.1"/>
    </source>
</evidence>
<dbReference type="InterPro" id="IPR024079">
    <property type="entry name" value="MetalloPept_cat_dom_sf"/>
</dbReference>
<dbReference type="PROSITE" id="PS51257">
    <property type="entry name" value="PROKAR_LIPOPROTEIN"/>
    <property type="match status" value="1"/>
</dbReference>
<dbReference type="SUPFAM" id="SSF50998">
    <property type="entry name" value="Quinoprotein alcohol dehydrogenase-like"/>
    <property type="match status" value="1"/>
</dbReference>
<dbReference type="GeneID" id="100373070"/>
<feature type="binding site" evidence="6">
    <location>
        <position position="169"/>
    </location>
    <ligand>
        <name>Zn(2+)</name>
        <dbReference type="ChEBI" id="CHEBI:29105"/>
        <note>catalytic</note>
    </ligand>
</feature>
<keyword evidence="7" id="KW-0732">Signal</keyword>
<dbReference type="PANTHER" id="PTHR10127">
    <property type="entry name" value="DISCOIDIN, CUB, EGF, LAMININ , AND ZINC METALLOPROTEASE DOMAIN CONTAINING"/>
    <property type="match status" value="1"/>
</dbReference>
<dbReference type="InterPro" id="IPR011047">
    <property type="entry name" value="Quinoprotein_ADH-like_sf"/>
</dbReference>
<dbReference type="PRINTS" id="PR00480">
    <property type="entry name" value="ASTACIN"/>
</dbReference>
<reference evidence="10" key="1">
    <citation type="submission" date="2025-08" db="UniProtKB">
        <authorList>
            <consortium name="RefSeq"/>
        </authorList>
    </citation>
    <scope>IDENTIFICATION</scope>
    <source>
        <tissue evidence="10">Testes</tissue>
    </source>
</reference>
<evidence type="ECO:0000256" key="7">
    <source>
        <dbReference type="RuleBase" id="RU361183"/>
    </source>
</evidence>
<keyword evidence="2 6" id="KW-0479">Metal-binding</keyword>
<feature type="active site" evidence="6">
    <location>
        <position position="160"/>
    </location>
</feature>
<dbReference type="EC" id="3.4.24.-" evidence="7"/>
<dbReference type="PANTHER" id="PTHR10127:SF780">
    <property type="entry name" value="METALLOENDOPEPTIDASE"/>
    <property type="match status" value="1"/>
</dbReference>
<keyword evidence="3 6" id="KW-0378">Hydrolase</keyword>
<dbReference type="InterPro" id="IPR001506">
    <property type="entry name" value="Peptidase_M12A"/>
</dbReference>
<dbReference type="InterPro" id="IPR006026">
    <property type="entry name" value="Peptidase_Metallo"/>
</dbReference>
<dbReference type="Proteomes" id="UP000694865">
    <property type="component" value="Unplaced"/>
</dbReference>
<keyword evidence="5 6" id="KW-0482">Metalloprotease</keyword>
<feature type="binding site" evidence="6">
    <location>
        <position position="159"/>
    </location>
    <ligand>
        <name>Zn(2+)</name>
        <dbReference type="ChEBI" id="CHEBI:29105"/>
        <note>catalytic</note>
    </ligand>
</feature>
<feature type="domain" description="Peptidase M12A" evidence="8">
    <location>
        <begin position="65"/>
        <end position="263"/>
    </location>
</feature>
<protein>
    <recommendedName>
        <fullName evidence="7">Metalloendopeptidase</fullName>
        <ecNumber evidence="7">3.4.24.-</ecNumber>
    </recommendedName>
</protein>
<evidence type="ECO:0000256" key="5">
    <source>
        <dbReference type="ARBA" id="ARBA00023049"/>
    </source>
</evidence>
<keyword evidence="9" id="KW-1185">Reference proteome</keyword>
<feature type="signal peptide" evidence="7">
    <location>
        <begin position="1"/>
        <end position="26"/>
    </location>
</feature>
<comment type="cofactor">
    <cofactor evidence="6 7">
        <name>Zn(2+)</name>
        <dbReference type="ChEBI" id="CHEBI:29105"/>
    </cofactor>
    <text evidence="6 7">Binds 1 zinc ion per subunit.</text>
</comment>
<keyword evidence="4 6" id="KW-0862">Zinc</keyword>
<dbReference type="InterPro" id="IPR034035">
    <property type="entry name" value="Astacin-like_dom"/>
</dbReference>
<dbReference type="Gene3D" id="3.40.390.10">
    <property type="entry name" value="Collagenase (Catalytic Domain)"/>
    <property type="match status" value="1"/>
</dbReference>
<feature type="chain" id="PRO_5044979997" description="Metalloendopeptidase" evidence="7">
    <location>
        <begin position="27"/>
        <end position="490"/>
    </location>
</feature>
<accession>A0ABM0MEU0</accession>
<feature type="binding site" evidence="6">
    <location>
        <position position="163"/>
    </location>
    <ligand>
        <name>Zn(2+)</name>
        <dbReference type="ChEBI" id="CHEBI:29105"/>
        <note>catalytic</note>
    </ligand>
</feature>
<evidence type="ECO:0000259" key="8">
    <source>
        <dbReference type="PROSITE" id="PS51864"/>
    </source>
</evidence>
<dbReference type="RefSeq" id="XP_006818531.1">
    <property type="nucleotide sequence ID" value="XM_006818468.1"/>
</dbReference>
<name>A0ABM0MEU0_SACKO</name>
<dbReference type="SMART" id="SM00235">
    <property type="entry name" value="ZnMc"/>
    <property type="match status" value="1"/>
</dbReference>
<evidence type="ECO:0000313" key="9">
    <source>
        <dbReference type="Proteomes" id="UP000694865"/>
    </source>
</evidence>
<comment type="caution">
    <text evidence="6">Lacks conserved residue(s) required for the propagation of feature annotation.</text>
</comment>